<dbReference type="Pfam" id="PF00515">
    <property type="entry name" value="TPR_1"/>
    <property type="match status" value="1"/>
</dbReference>
<dbReference type="InterPro" id="IPR011990">
    <property type="entry name" value="TPR-like_helical_dom_sf"/>
</dbReference>
<proteinExistence type="predicted"/>
<keyword evidence="1" id="KW-0677">Repeat</keyword>
<dbReference type="InterPro" id="IPR018392">
    <property type="entry name" value="LysM"/>
</dbReference>
<evidence type="ECO:0000259" key="6">
    <source>
        <dbReference type="PROSITE" id="PS51782"/>
    </source>
</evidence>
<keyword evidence="8" id="KW-1185">Reference proteome</keyword>
<comment type="caution">
    <text evidence="7">The sequence shown here is derived from an EMBL/GenBank/DDBJ whole genome shotgun (WGS) entry which is preliminary data.</text>
</comment>
<accession>A0ABV3SQ56</accession>
<dbReference type="PANTHER" id="PTHR44943:SF8">
    <property type="entry name" value="TPR REPEAT-CONTAINING PROTEIN MJ0263"/>
    <property type="match status" value="1"/>
</dbReference>
<dbReference type="SUPFAM" id="SSF48452">
    <property type="entry name" value="TPR-like"/>
    <property type="match status" value="2"/>
</dbReference>
<dbReference type="Gene3D" id="1.25.40.10">
    <property type="entry name" value="Tetratricopeptide repeat domain"/>
    <property type="match status" value="4"/>
</dbReference>
<evidence type="ECO:0000313" key="7">
    <source>
        <dbReference type="EMBL" id="MEX0408930.1"/>
    </source>
</evidence>
<dbReference type="PANTHER" id="PTHR44943">
    <property type="entry name" value="CELLULOSE SYNTHASE OPERON PROTEIN C"/>
    <property type="match status" value="1"/>
</dbReference>
<feature type="repeat" description="TPR" evidence="3">
    <location>
        <begin position="491"/>
        <end position="524"/>
    </location>
</feature>
<dbReference type="Pfam" id="PF13414">
    <property type="entry name" value="TPR_11"/>
    <property type="match status" value="1"/>
</dbReference>
<feature type="region of interest" description="Disordered" evidence="4">
    <location>
        <begin position="638"/>
        <end position="659"/>
    </location>
</feature>
<evidence type="ECO:0000256" key="3">
    <source>
        <dbReference type="PROSITE-ProRule" id="PRU00339"/>
    </source>
</evidence>
<sequence length="659" mass="72544">MQRIGGKWLIATAIALAGAIGATPGMAKEATPKDGQETVSIGSFSGAFLAARIAEVDNDLDSAIEYYKRALSFDRDNLGLQQSVMLALISRGSFEEALPYAEKLKTVPEVERFSRLALAVSAIQKKDFGAAQNYLKLALESDLDRLITGLMSGWAMLGAGEAQEGLEQVRALEGPEWYALFKGFHEGLIAEQAGLTDEALKAYDETVKNAAAGSAAPDTYLRAVEAHARLLAREGRRDDALAVLDESEAFASNRPSIVALRAEIEAGAEIAPMVTSVRDGAAEVLYDMGSALNRGGGEAFVRLYLQYARALKPDLDGVLIQLGQVAEQQGHAEEAISFYERVPEASPLKRIAELQLGLNLADLERPDEAKAHLKALIDSDPSDMRAYLALGGVYASKEEYREAADLYDRALQRIDEPQRSDWNLFYQRGIAYERLKEWDKAEPNFRKALELYPDQPQVLNYLGYSWVDMGMNLEEGLDLIKKAVELRPNDGYIVDSLGWAHYRMGRYEEAVTELERAVTLKPDDPVLNDHLGDAYWRAGRKLEATFQWAHARDLKPDASVLVEVERKLTEGLPPETAPLKEEQKAEIPPIMLPDVPAPKPAAEPQPAMHTVRPGQSLWSIATDKLGNGERYREILELNPGLRGDPGNIRPGQELVLPPG</sequence>
<dbReference type="Pfam" id="PF13181">
    <property type="entry name" value="TPR_8"/>
    <property type="match status" value="2"/>
</dbReference>
<evidence type="ECO:0000313" key="8">
    <source>
        <dbReference type="Proteomes" id="UP001556692"/>
    </source>
</evidence>
<evidence type="ECO:0000256" key="4">
    <source>
        <dbReference type="SAM" id="MobiDB-lite"/>
    </source>
</evidence>
<dbReference type="SUPFAM" id="SSF54106">
    <property type="entry name" value="LysM domain"/>
    <property type="match status" value="1"/>
</dbReference>
<reference evidence="7 8" key="1">
    <citation type="submission" date="2024-05" db="EMBL/GenBank/DDBJ databases">
        <authorList>
            <person name="Jiang F."/>
        </authorList>
    </citation>
    <scope>NUCLEOTIDE SEQUENCE [LARGE SCALE GENOMIC DNA]</scope>
    <source>
        <strain evidence="7 8">LZ166</strain>
    </source>
</reference>
<dbReference type="InterPro" id="IPR019734">
    <property type="entry name" value="TPR_rpt"/>
</dbReference>
<dbReference type="Pfam" id="PF01476">
    <property type="entry name" value="LysM"/>
    <property type="match status" value="1"/>
</dbReference>
<feature type="domain" description="LysM" evidence="6">
    <location>
        <begin position="607"/>
        <end position="656"/>
    </location>
</feature>
<feature type="chain" id="PRO_5045532773" evidence="5">
    <location>
        <begin position="28"/>
        <end position="659"/>
    </location>
</feature>
<dbReference type="SMART" id="SM00257">
    <property type="entry name" value="LysM"/>
    <property type="match status" value="1"/>
</dbReference>
<evidence type="ECO:0000256" key="1">
    <source>
        <dbReference type="ARBA" id="ARBA00022737"/>
    </source>
</evidence>
<keyword evidence="5" id="KW-0732">Signal</keyword>
<protein>
    <submittedName>
        <fullName evidence="7">Tetratricopeptide repeat protein</fullName>
    </submittedName>
</protein>
<keyword evidence="2 3" id="KW-0802">TPR repeat</keyword>
<dbReference type="Gene3D" id="3.10.350.10">
    <property type="entry name" value="LysM domain"/>
    <property type="match status" value="1"/>
</dbReference>
<dbReference type="InterPro" id="IPR051685">
    <property type="entry name" value="Ycf3/AcsC/BcsC/TPR_MFPF"/>
</dbReference>
<evidence type="ECO:0000256" key="2">
    <source>
        <dbReference type="ARBA" id="ARBA00022803"/>
    </source>
</evidence>
<dbReference type="PROSITE" id="PS50293">
    <property type="entry name" value="TPR_REGION"/>
    <property type="match status" value="1"/>
</dbReference>
<name>A0ABV3SQ56_9HYPH</name>
<dbReference type="Proteomes" id="UP001556692">
    <property type="component" value="Unassembled WGS sequence"/>
</dbReference>
<evidence type="ECO:0000256" key="5">
    <source>
        <dbReference type="SAM" id="SignalP"/>
    </source>
</evidence>
<dbReference type="Pfam" id="PF13432">
    <property type="entry name" value="TPR_16"/>
    <property type="match status" value="1"/>
</dbReference>
<feature type="signal peptide" evidence="5">
    <location>
        <begin position="1"/>
        <end position="27"/>
    </location>
</feature>
<dbReference type="CDD" id="cd00118">
    <property type="entry name" value="LysM"/>
    <property type="match status" value="1"/>
</dbReference>
<dbReference type="PROSITE" id="PS51782">
    <property type="entry name" value="LYSM"/>
    <property type="match status" value="1"/>
</dbReference>
<dbReference type="PROSITE" id="PS50005">
    <property type="entry name" value="TPR"/>
    <property type="match status" value="3"/>
</dbReference>
<dbReference type="SMART" id="SM00028">
    <property type="entry name" value="TPR"/>
    <property type="match status" value="7"/>
</dbReference>
<feature type="repeat" description="TPR" evidence="3">
    <location>
        <begin position="422"/>
        <end position="455"/>
    </location>
</feature>
<organism evidence="7 8">
    <name type="scientific">Aquibium pacificus</name>
    <dbReference type="NCBI Taxonomy" id="3153579"/>
    <lineage>
        <taxon>Bacteria</taxon>
        <taxon>Pseudomonadati</taxon>
        <taxon>Pseudomonadota</taxon>
        <taxon>Alphaproteobacteria</taxon>
        <taxon>Hyphomicrobiales</taxon>
        <taxon>Phyllobacteriaceae</taxon>
        <taxon>Aquibium</taxon>
    </lineage>
</organism>
<gene>
    <name evidence="7" type="ORF">ABGN05_25145</name>
</gene>
<dbReference type="EMBL" id="JBDPGJ010000007">
    <property type="protein sequence ID" value="MEX0408930.1"/>
    <property type="molecule type" value="Genomic_DNA"/>
</dbReference>
<dbReference type="InterPro" id="IPR036779">
    <property type="entry name" value="LysM_dom_sf"/>
</dbReference>
<feature type="repeat" description="TPR" evidence="3">
    <location>
        <begin position="384"/>
        <end position="417"/>
    </location>
</feature>
<dbReference type="RefSeq" id="WP_367956789.1">
    <property type="nucleotide sequence ID" value="NZ_JBDPGJ010000007.1"/>
</dbReference>